<dbReference type="AlphaFoldDB" id="A0A8J2SJS4"/>
<evidence type="ECO:0000256" key="1">
    <source>
        <dbReference type="SAM" id="MobiDB-lite"/>
    </source>
</evidence>
<dbReference type="EMBL" id="CAKKNE010000002">
    <property type="protein sequence ID" value="CAH0369314.1"/>
    <property type="molecule type" value="Genomic_DNA"/>
</dbReference>
<feature type="region of interest" description="Disordered" evidence="1">
    <location>
        <begin position="187"/>
        <end position="218"/>
    </location>
</feature>
<reference evidence="2" key="1">
    <citation type="submission" date="2021-11" db="EMBL/GenBank/DDBJ databases">
        <authorList>
            <consortium name="Genoscope - CEA"/>
            <person name="William W."/>
        </authorList>
    </citation>
    <scope>NUCLEOTIDE SEQUENCE</scope>
</reference>
<gene>
    <name evidence="2" type="ORF">PECAL_2P24340</name>
</gene>
<accession>A0A8J2SJS4</accession>
<comment type="caution">
    <text evidence="2">The sequence shown here is derived from an EMBL/GenBank/DDBJ whole genome shotgun (WGS) entry which is preliminary data.</text>
</comment>
<organism evidence="2 3">
    <name type="scientific">Pelagomonas calceolata</name>
    <dbReference type="NCBI Taxonomy" id="35677"/>
    <lineage>
        <taxon>Eukaryota</taxon>
        <taxon>Sar</taxon>
        <taxon>Stramenopiles</taxon>
        <taxon>Ochrophyta</taxon>
        <taxon>Pelagophyceae</taxon>
        <taxon>Pelagomonadales</taxon>
        <taxon>Pelagomonadaceae</taxon>
        <taxon>Pelagomonas</taxon>
    </lineage>
</organism>
<evidence type="ECO:0000313" key="3">
    <source>
        <dbReference type="Proteomes" id="UP000789595"/>
    </source>
</evidence>
<protein>
    <submittedName>
        <fullName evidence="2">Uncharacterized protein</fullName>
    </submittedName>
</protein>
<sequence length="503" mass="55416">MIIGLRCELEGRRPPVTFSDDASVGTMSTLGSPYRRATVTISDDASVGSYSTWSTWGSPPALSEEELAARRAARQRRRAAHAVAQQLDFMYQEREAYRRDAPLRRKRALARKGPGDFGLKVPELAPRPVTPVLPVGNTMTGLTTKGRKKNAQLELKAAAAFLERGGKAEAVARAAAKFKKVGKLRTVSRGSRTRAPRLTNMRRELPEPAPQPEPAPLLDSRRLERRLKRDVANLHKAKPSPTHLKAKRGRAHALRLRRRLKAALGDAVLVSGGGDANLRRERAFLDALSPTGIANDQQRMAAGDFRDALAKRLDYRIDHGAASDLAAFFGGHDVRLPDVPGGLQRAARLDAEKFCGAIVRGVARRASIEAVAREEELEAATARHLEWRAANKRKRKERRRRRKFDASATLSDLRAAEAMVTRGDEDMRITRKLGKAIAARLDPSHPRQVRTAKLLAPPDPRRGGILHDAPSPFLTSASAPWEYKDFADLPEADQRILAGLIST</sequence>
<name>A0A8J2SJS4_9STRA</name>
<dbReference type="Proteomes" id="UP000789595">
    <property type="component" value="Unassembled WGS sequence"/>
</dbReference>
<proteinExistence type="predicted"/>
<keyword evidence="3" id="KW-1185">Reference proteome</keyword>
<evidence type="ECO:0000313" key="2">
    <source>
        <dbReference type="EMBL" id="CAH0369314.1"/>
    </source>
</evidence>